<dbReference type="AlphaFoldDB" id="A0A1H7S2X3"/>
<evidence type="ECO:0000313" key="3">
    <source>
        <dbReference type="Proteomes" id="UP000183894"/>
    </source>
</evidence>
<feature type="transmembrane region" description="Helical" evidence="1">
    <location>
        <begin position="80"/>
        <end position="103"/>
    </location>
</feature>
<reference evidence="2 3" key="1">
    <citation type="submission" date="2016-10" db="EMBL/GenBank/DDBJ databases">
        <authorList>
            <person name="de Groot N.N."/>
        </authorList>
    </citation>
    <scope>NUCLEOTIDE SEQUENCE [LARGE SCALE GENOMIC DNA]</scope>
    <source>
        <strain evidence="2 3">CDM_5</strain>
    </source>
</reference>
<proteinExistence type="predicted"/>
<dbReference type="Proteomes" id="UP000183894">
    <property type="component" value="Unassembled WGS sequence"/>
</dbReference>
<feature type="transmembrane region" description="Helical" evidence="1">
    <location>
        <begin position="36"/>
        <end position="60"/>
    </location>
</feature>
<dbReference type="OrthoDB" id="161718at2157"/>
<feature type="transmembrane region" description="Helical" evidence="1">
    <location>
        <begin position="173"/>
        <end position="194"/>
    </location>
</feature>
<protein>
    <submittedName>
        <fullName evidence="2">Uncharacterized protein</fullName>
    </submittedName>
</protein>
<evidence type="ECO:0000256" key="1">
    <source>
        <dbReference type="SAM" id="Phobius"/>
    </source>
</evidence>
<dbReference type="RefSeq" id="WP_074795173.1">
    <property type="nucleotide sequence ID" value="NZ_FOAD01000006.1"/>
</dbReference>
<keyword evidence="1" id="KW-1133">Transmembrane helix</keyword>
<organism evidence="2 3">
    <name type="scientific">Haloferax larsenii</name>
    <dbReference type="NCBI Taxonomy" id="302484"/>
    <lineage>
        <taxon>Archaea</taxon>
        <taxon>Methanobacteriati</taxon>
        <taxon>Methanobacteriota</taxon>
        <taxon>Stenosarchaea group</taxon>
        <taxon>Halobacteria</taxon>
        <taxon>Halobacteriales</taxon>
        <taxon>Haloferacaceae</taxon>
        <taxon>Haloferax</taxon>
    </lineage>
</organism>
<keyword evidence="1" id="KW-0812">Transmembrane</keyword>
<keyword evidence="1" id="KW-0472">Membrane</keyword>
<accession>A0A1H7S2X3</accession>
<dbReference type="EMBL" id="FOAD01000006">
    <property type="protein sequence ID" value="SEL66649.1"/>
    <property type="molecule type" value="Genomic_DNA"/>
</dbReference>
<feature type="transmembrane region" description="Helical" evidence="1">
    <location>
        <begin position="129"/>
        <end position="153"/>
    </location>
</feature>
<gene>
    <name evidence="2" type="ORF">SAMN04488691_106259</name>
</gene>
<evidence type="ECO:0000313" key="2">
    <source>
        <dbReference type="EMBL" id="SEL66649.1"/>
    </source>
</evidence>
<sequence length="204" mass="21237">MDGDDSFDDPIASALLGQSAYERVRVRRRSLFKQHLAYKLALQSAIFGALALVLPLAMTLPASTQRLFPGGDPLSSAPKILVLGAYAGAIEAVAALGLVYVGYQRVQRGDVMSEAEAAHLLNVEDAATMISLVTGAAAVVTLDGFFLLGHAGQELLAGYLAAGGGNPFAGTEIPVSVPAVAIPAAVLAVVLFALSRFFRRELQA</sequence>
<name>A0A1H7S2X3_HALLR</name>